<gene>
    <name evidence="2" type="ORF">FPL22_07655</name>
</gene>
<dbReference type="OrthoDB" id="194448at2"/>
<keyword evidence="3" id="KW-1185">Reference proteome</keyword>
<feature type="transmembrane region" description="Helical" evidence="1">
    <location>
        <begin position="97"/>
        <end position="118"/>
    </location>
</feature>
<evidence type="ECO:0000313" key="2">
    <source>
        <dbReference type="EMBL" id="TSJ79159.1"/>
    </source>
</evidence>
<evidence type="ECO:0000313" key="3">
    <source>
        <dbReference type="Proteomes" id="UP000315648"/>
    </source>
</evidence>
<dbReference type="EMBL" id="VMBG01000001">
    <property type="protein sequence ID" value="TSJ79159.1"/>
    <property type="molecule type" value="Genomic_DNA"/>
</dbReference>
<keyword evidence="1" id="KW-0472">Membrane</keyword>
<evidence type="ECO:0000256" key="1">
    <source>
        <dbReference type="SAM" id="Phobius"/>
    </source>
</evidence>
<accession>A0A556QRB2</accession>
<keyword evidence="1" id="KW-1133">Transmembrane helix</keyword>
<comment type="caution">
    <text evidence="2">The sequence shown here is derived from an EMBL/GenBank/DDBJ whole genome shotgun (WGS) entry which is preliminary data.</text>
</comment>
<organism evidence="2 3">
    <name type="scientific">Rariglobus hedericola</name>
    <dbReference type="NCBI Taxonomy" id="2597822"/>
    <lineage>
        <taxon>Bacteria</taxon>
        <taxon>Pseudomonadati</taxon>
        <taxon>Verrucomicrobiota</taxon>
        <taxon>Opitutia</taxon>
        <taxon>Opitutales</taxon>
        <taxon>Opitutaceae</taxon>
        <taxon>Rariglobus</taxon>
    </lineage>
</organism>
<name>A0A556QRB2_9BACT</name>
<feature type="transmembrane region" description="Helical" evidence="1">
    <location>
        <begin position="130"/>
        <end position="152"/>
    </location>
</feature>
<evidence type="ECO:0008006" key="4">
    <source>
        <dbReference type="Google" id="ProtNLM"/>
    </source>
</evidence>
<dbReference type="AlphaFoldDB" id="A0A556QRB2"/>
<dbReference type="RefSeq" id="WP_144229501.1">
    <property type="nucleotide sequence ID" value="NZ_CBCRVV010000027.1"/>
</dbReference>
<dbReference type="Proteomes" id="UP000315648">
    <property type="component" value="Unassembled WGS sequence"/>
</dbReference>
<feature type="transmembrane region" description="Helical" evidence="1">
    <location>
        <begin position="30"/>
        <end position="49"/>
    </location>
</feature>
<keyword evidence="1" id="KW-0812">Transmembrane</keyword>
<sequence>MKRRVLILTVASLLLALLLGQLNHYLAVWQIHVWCGGLFVAFAALRLGYRTGATAAFIAGLILDAGEPVAFGTQAFLFLAAHAVIFTVRARAPREETIVGVVVALLANLGLFLALSFVRIDPGLHPATAWMRVFADLLVSQIVIAVIAPWFFAVQNRLLEATGTNLRDFSRRAL</sequence>
<reference evidence="2 3" key="1">
    <citation type="submission" date="2019-07" db="EMBL/GenBank/DDBJ databases">
        <title>Description of 53C-WASEF.</title>
        <authorList>
            <person name="Pitt A."/>
            <person name="Hahn M.W."/>
        </authorList>
    </citation>
    <scope>NUCLEOTIDE SEQUENCE [LARGE SCALE GENOMIC DNA]</scope>
    <source>
        <strain evidence="2 3">53C-WASEF</strain>
    </source>
</reference>
<protein>
    <recommendedName>
        <fullName evidence="4">Rod shape-determining protein MreD</fullName>
    </recommendedName>
</protein>
<proteinExistence type="predicted"/>